<keyword evidence="1" id="KW-1133">Transmembrane helix</keyword>
<evidence type="ECO:0000256" key="1">
    <source>
        <dbReference type="SAM" id="Phobius"/>
    </source>
</evidence>
<name>A0A9X2Q2N7_9BACT</name>
<feature type="transmembrane region" description="Helical" evidence="1">
    <location>
        <begin position="6"/>
        <end position="27"/>
    </location>
</feature>
<dbReference type="AlphaFoldDB" id="A0A9X2Q2N7"/>
<feature type="transmembrane region" description="Helical" evidence="1">
    <location>
        <begin position="39"/>
        <end position="58"/>
    </location>
</feature>
<dbReference type="Proteomes" id="UP001155027">
    <property type="component" value="Unassembled WGS sequence"/>
</dbReference>
<accession>A0A9X2Q2N7</accession>
<keyword evidence="1" id="KW-0812">Transmembrane</keyword>
<comment type="caution">
    <text evidence="2">The sequence shown here is derived from an EMBL/GenBank/DDBJ whole genome shotgun (WGS) entry which is preliminary data.</text>
</comment>
<proteinExistence type="predicted"/>
<dbReference type="RefSeq" id="WP_118840034.1">
    <property type="nucleotide sequence ID" value="NZ_CP030356.1"/>
</dbReference>
<feature type="transmembrane region" description="Helical" evidence="1">
    <location>
        <begin position="82"/>
        <end position="103"/>
    </location>
</feature>
<reference evidence="2" key="1">
    <citation type="submission" date="2022-08" db="EMBL/GenBank/DDBJ databases">
        <title>Genomic Encyclopedia of Type Strains, Phase V (KMG-V): Genome sequencing to study the core and pangenomes of soil and plant-associated prokaryotes.</title>
        <authorList>
            <person name="Whitman W."/>
        </authorList>
    </citation>
    <scope>NUCLEOTIDE SEQUENCE</scope>
    <source>
        <strain evidence="2">0</strain>
    </source>
</reference>
<keyword evidence="1" id="KW-0472">Membrane</keyword>
<evidence type="ECO:0000313" key="2">
    <source>
        <dbReference type="EMBL" id="MCS3678446.1"/>
    </source>
</evidence>
<organism evidence="2 3">
    <name type="scientific">Salinibacter ruber</name>
    <dbReference type="NCBI Taxonomy" id="146919"/>
    <lineage>
        <taxon>Bacteria</taxon>
        <taxon>Pseudomonadati</taxon>
        <taxon>Rhodothermota</taxon>
        <taxon>Rhodothermia</taxon>
        <taxon>Rhodothermales</taxon>
        <taxon>Salinibacteraceae</taxon>
        <taxon>Salinibacter</taxon>
    </lineage>
</organism>
<gene>
    <name evidence="2" type="ORF">GGP71_002377</name>
</gene>
<feature type="transmembrane region" description="Helical" evidence="1">
    <location>
        <begin position="115"/>
        <end position="133"/>
    </location>
</feature>
<dbReference type="EMBL" id="JANUAU010000007">
    <property type="protein sequence ID" value="MCS3678446.1"/>
    <property type="molecule type" value="Genomic_DNA"/>
</dbReference>
<evidence type="ECO:0000313" key="3">
    <source>
        <dbReference type="Proteomes" id="UP001155027"/>
    </source>
</evidence>
<sequence>MTAAHLHLALNHIPVLGTLLGTVLLAYGLWQRQEPVRDVSLGLLVGVGAVAVAVYWTGGPAEEIVEGMAGVSHDAIETHEAWGWYAVLASTGTGVASLGALLYGRSRRTLARWTAQLVLVLSLLTTGVMAYTANLGGKVHHPELRAAPTAVGTPDGPGADVHDE</sequence>
<protein>
    <submittedName>
        <fullName evidence="2">Membrane protein</fullName>
    </submittedName>
</protein>